<organism evidence="2 3">
    <name type="scientific">Bilophila wadsworthia (strain 3_1_6)</name>
    <dbReference type="NCBI Taxonomy" id="563192"/>
    <lineage>
        <taxon>Bacteria</taxon>
        <taxon>Pseudomonadati</taxon>
        <taxon>Thermodesulfobacteriota</taxon>
        <taxon>Desulfovibrionia</taxon>
        <taxon>Desulfovibrionales</taxon>
        <taxon>Desulfovibrionaceae</taxon>
        <taxon>Bilophila</taxon>
    </lineage>
</organism>
<comment type="caution">
    <text evidence="2">The sequence shown here is derived from an EMBL/GenBank/DDBJ whole genome shotgun (WGS) entry which is preliminary data.</text>
</comment>
<keyword evidence="3" id="KW-1185">Reference proteome</keyword>
<dbReference type="AlphaFoldDB" id="E5Y243"/>
<dbReference type="STRING" id="563192.HMPREF0179_00253"/>
<reference evidence="2 3" key="1">
    <citation type="submission" date="2010-10" db="EMBL/GenBank/DDBJ databases">
        <authorList>
            <consortium name="The Broad Institute Genome Sequencing Platform"/>
            <person name="Ward D."/>
            <person name="Earl A."/>
            <person name="Feldgarden M."/>
            <person name="Young S.K."/>
            <person name="Gargeya S."/>
            <person name="Zeng Q."/>
            <person name="Alvarado L."/>
            <person name="Berlin A."/>
            <person name="Bochicchio J."/>
            <person name="Chapman S.B."/>
            <person name="Chen Z."/>
            <person name="Freedman E."/>
            <person name="Gellesch M."/>
            <person name="Goldberg J."/>
            <person name="Griggs A."/>
            <person name="Gujja S."/>
            <person name="Heilman E."/>
            <person name="Heiman D."/>
            <person name="Howarth C."/>
            <person name="Mehta T."/>
            <person name="Neiman D."/>
            <person name="Pearson M."/>
            <person name="Roberts A."/>
            <person name="Saif S."/>
            <person name="Shea T."/>
            <person name="Shenoy N."/>
            <person name="Sisk P."/>
            <person name="Stolte C."/>
            <person name="Sykes S."/>
            <person name="White J."/>
            <person name="Yandava C."/>
            <person name="Allen-Vercoe E."/>
            <person name="Sibley C."/>
            <person name="Ambrose C.E."/>
            <person name="Strauss J."/>
            <person name="Daigneault M."/>
            <person name="Haas B."/>
            <person name="Nusbaum C."/>
            <person name="Birren B."/>
        </authorList>
    </citation>
    <scope>NUCLEOTIDE SEQUENCE [LARGE SCALE GENOMIC DNA]</scope>
    <source>
        <strain evidence="2 3">3_1_6</strain>
    </source>
</reference>
<name>E5Y243_BILW3</name>
<dbReference type="RefSeq" id="WP_005024352.1">
    <property type="nucleotide sequence ID" value="NZ_KE150239.1"/>
</dbReference>
<feature type="compositionally biased region" description="Basic and acidic residues" evidence="1">
    <location>
        <begin position="1"/>
        <end position="16"/>
    </location>
</feature>
<gene>
    <name evidence="2" type="ORF">HMPREF0179_00253</name>
</gene>
<dbReference type="GeneID" id="78086959"/>
<accession>E5Y243</accession>
<proteinExistence type="predicted"/>
<feature type="compositionally biased region" description="Basic residues" evidence="1">
    <location>
        <begin position="17"/>
        <end position="29"/>
    </location>
</feature>
<evidence type="ECO:0000256" key="1">
    <source>
        <dbReference type="SAM" id="MobiDB-lite"/>
    </source>
</evidence>
<reference evidence="2 3" key="2">
    <citation type="submission" date="2013-04" db="EMBL/GenBank/DDBJ databases">
        <title>The Genome Sequence of Bilophila wadsworthia 3_1_6.</title>
        <authorList>
            <consortium name="The Broad Institute Genomics Platform"/>
            <person name="Earl A."/>
            <person name="Ward D."/>
            <person name="Feldgarden M."/>
            <person name="Gevers D."/>
            <person name="Sibley C."/>
            <person name="Strauss J."/>
            <person name="Allen-Vercoe E."/>
            <person name="Walker B."/>
            <person name="Young S."/>
            <person name="Zeng Q."/>
            <person name="Gargeya S."/>
            <person name="Fitzgerald M."/>
            <person name="Haas B."/>
            <person name="Abouelleil A."/>
            <person name="Allen A.W."/>
            <person name="Alvarado L."/>
            <person name="Arachchi H.M."/>
            <person name="Berlin A.M."/>
            <person name="Chapman S.B."/>
            <person name="Gainer-Dewar J."/>
            <person name="Goldberg J."/>
            <person name="Griggs A."/>
            <person name="Gujja S."/>
            <person name="Hansen M."/>
            <person name="Howarth C."/>
            <person name="Imamovic A."/>
            <person name="Ireland A."/>
            <person name="Larimer J."/>
            <person name="McCowan C."/>
            <person name="Murphy C."/>
            <person name="Pearson M."/>
            <person name="Poon T.W."/>
            <person name="Priest M."/>
            <person name="Roberts A."/>
            <person name="Saif S."/>
            <person name="Shea T."/>
            <person name="Sisk P."/>
            <person name="Sykes S."/>
            <person name="Wortman J."/>
            <person name="Nusbaum C."/>
            <person name="Birren B."/>
        </authorList>
    </citation>
    <scope>NUCLEOTIDE SEQUENCE [LARGE SCALE GENOMIC DNA]</scope>
    <source>
        <strain evidence="2 3">3_1_6</strain>
    </source>
</reference>
<sequence length="65" mass="7846">MLEQEKPRRTIAERIRKKEPKPKKAKTPKKRESYRVEVEPGESRIMRCPRPMLVTAPAWLAEWFR</sequence>
<evidence type="ECO:0000313" key="2">
    <source>
        <dbReference type="EMBL" id="EFV45906.1"/>
    </source>
</evidence>
<dbReference type="EMBL" id="ADCP02000002">
    <property type="protein sequence ID" value="EFV45906.1"/>
    <property type="molecule type" value="Genomic_DNA"/>
</dbReference>
<dbReference type="Proteomes" id="UP000006034">
    <property type="component" value="Unassembled WGS sequence"/>
</dbReference>
<evidence type="ECO:0000313" key="3">
    <source>
        <dbReference type="Proteomes" id="UP000006034"/>
    </source>
</evidence>
<protein>
    <submittedName>
        <fullName evidence="2">Uncharacterized protein</fullName>
    </submittedName>
</protein>
<feature type="region of interest" description="Disordered" evidence="1">
    <location>
        <begin position="1"/>
        <end position="36"/>
    </location>
</feature>
<dbReference type="HOGENOM" id="CLU_2841054_0_0_7"/>